<organism evidence="2 3">
    <name type="scientific">Trichogramma brassicae</name>
    <dbReference type="NCBI Taxonomy" id="86971"/>
    <lineage>
        <taxon>Eukaryota</taxon>
        <taxon>Metazoa</taxon>
        <taxon>Ecdysozoa</taxon>
        <taxon>Arthropoda</taxon>
        <taxon>Hexapoda</taxon>
        <taxon>Insecta</taxon>
        <taxon>Pterygota</taxon>
        <taxon>Neoptera</taxon>
        <taxon>Endopterygota</taxon>
        <taxon>Hymenoptera</taxon>
        <taxon>Apocrita</taxon>
        <taxon>Proctotrupomorpha</taxon>
        <taxon>Chalcidoidea</taxon>
        <taxon>Trichogrammatidae</taxon>
        <taxon>Trichogramma</taxon>
    </lineage>
</organism>
<protein>
    <submittedName>
        <fullName evidence="2">Uncharacterized protein</fullName>
    </submittedName>
</protein>
<accession>A0A6H5HXA3</accession>
<evidence type="ECO:0000256" key="1">
    <source>
        <dbReference type="SAM" id="Phobius"/>
    </source>
</evidence>
<keyword evidence="1" id="KW-0812">Transmembrane</keyword>
<evidence type="ECO:0000313" key="3">
    <source>
        <dbReference type="Proteomes" id="UP000479190"/>
    </source>
</evidence>
<gene>
    <name evidence="2" type="ORF">TBRA_LOCUS1022</name>
</gene>
<dbReference type="EMBL" id="CADCXV010000213">
    <property type="protein sequence ID" value="CAB0028908.1"/>
    <property type="molecule type" value="Genomic_DNA"/>
</dbReference>
<dbReference type="AlphaFoldDB" id="A0A6H5HXA3"/>
<reference evidence="2 3" key="1">
    <citation type="submission" date="2020-02" db="EMBL/GenBank/DDBJ databases">
        <authorList>
            <person name="Ferguson B K."/>
        </authorList>
    </citation>
    <scope>NUCLEOTIDE SEQUENCE [LARGE SCALE GENOMIC DNA]</scope>
</reference>
<name>A0A6H5HXA3_9HYME</name>
<feature type="transmembrane region" description="Helical" evidence="1">
    <location>
        <begin position="177"/>
        <end position="198"/>
    </location>
</feature>
<proteinExistence type="predicted"/>
<dbReference type="Proteomes" id="UP000479190">
    <property type="component" value="Unassembled WGS sequence"/>
</dbReference>
<evidence type="ECO:0000313" key="2">
    <source>
        <dbReference type="EMBL" id="CAB0028908.1"/>
    </source>
</evidence>
<dbReference type="OrthoDB" id="6410451at2759"/>
<keyword evidence="1" id="KW-0472">Membrane</keyword>
<sequence length="257" mass="29554">MYETRVISCHEPSMIFFVFACRARRRDQSSVDKTRAGTRGAAAACTPHALLCATCNRLFERHRVCVGAGKGKIFTMFHRFFPCTNALVMLVRTYAVTCYLEINIYFCIQQQQQQQQHTSSRRARRTCCYTCDSPLFTSSIVVAAAAANRPHHQRCSGSARNALDYMRYIVCRICRTMLLKLVVCTIIALVVFIDWTAALPAGDKEALMNGLNNWIFSKIYRSFTRHRILAQCCHLNINFIYLRISCNKIRNHRNWLS</sequence>
<keyword evidence="3" id="KW-1185">Reference proteome</keyword>
<keyword evidence="1" id="KW-1133">Transmembrane helix</keyword>